<feature type="compositionally biased region" description="Pro residues" evidence="2">
    <location>
        <begin position="310"/>
        <end position="331"/>
    </location>
</feature>
<name>A0A830HYU1_9CHLO</name>
<keyword evidence="1" id="KW-0175">Coiled coil</keyword>
<feature type="coiled-coil region" evidence="1">
    <location>
        <begin position="440"/>
        <end position="562"/>
    </location>
</feature>
<dbReference type="AlphaFoldDB" id="A0A830HYU1"/>
<reference evidence="3" key="1">
    <citation type="submission" date="2020-10" db="EMBL/GenBank/DDBJ databases">
        <title>Unveiling of a novel bifunctional photoreceptor, Dualchrome1, isolated from a cosmopolitan green alga.</title>
        <authorList>
            <person name="Suzuki S."/>
            <person name="Kawachi M."/>
        </authorList>
    </citation>
    <scope>NUCLEOTIDE SEQUENCE</scope>
    <source>
        <strain evidence="3">NIES 2893</strain>
    </source>
</reference>
<accession>A0A830HYU1</accession>
<evidence type="ECO:0000256" key="2">
    <source>
        <dbReference type="SAM" id="MobiDB-lite"/>
    </source>
</evidence>
<sequence length="778" mass="83329">MSAMASAHVSGSLLTSRKKYANKRRVRKRESSLSRLGAHASSSSPSAHHNHHQQQQQPSDVHLNQQHDGAHHWNPNHPNNPSHSARNVAARATTIRSSTQQSGFEDYSSTQMRNGTVSPSMEAKQAEARAREYENAMAREQLQSKRQRQAEERARAFAEAKGLQNAPHVQMPQTAFSSPPPPSPPPPPPPPAPPTPPQQTADDAVARAEANAKARFELEARRKQEAEARARAYAEAKGAATSAHAPTPAAPPPSPPSPAPPSPPSASKPTGANRTLSRSGHVVSVEEAQAEARAIRAEAHFERHQQTAASPPPPPPPSPPPPPPPPPPSPPRTSRQQDMEARARAYAEAKAAPAPPAQHIAGAGSETDTFAAAITKANTQAQPVSTEQMQARDELMMKRQKEADERAREFMAIKIEQSMTSAAMTKEKAEDEAIVMAGERIRAEERAEAASAKVKMLKQEAANAATARAMAEQRAANAAAEIANAEAYKAATARQEAEEAAAFARAAIARAEAEAAAAAAKAKMFEDEAAQAARMRADSEALAKAQADLKDLEDVRERRNGEVEMRKHSYLAAKEELKIATDWQAQCRAAEKAASAEAQSEVRGAVSQYMLKVPKFKPIDAATAAAAAESNANAIAKMQGAAAASIARTQADDRLATANARMAAEGEALSKAEADVTALEWIRARRQQDVEDKMRAVNRTEHLLHADDVKERAQAAVKEARAEMDDTPKLKAASEPTKPFWEKHAETLREFASPTGAGLVTAAGLCAVFVMRKVLTGV</sequence>
<feature type="compositionally biased region" description="Low complexity" evidence="2">
    <location>
        <begin position="348"/>
        <end position="363"/>
    </location>
</feature>
<feature type="compositionally biased region" description="Basic and acidic residues" evidence="2">
    <location>
        <begin position="204"/>
        <end position="234"/>
    </location>
</feature>
<proteinExistence type="predicted"/>
<feature type="compositionally biased region" description="Polar residues" evidence="2">
    <location>
        <begin position="94"/>
        <end position="119"/>
    </location>
</feature>
<feature type="compositionally biased region" description="Basic and acidic residues" evidence="2">
    <location>
        <begin position="124"/>
        <end position="134"/>
    </location>
</feature>
<feature type="compositionally biased region" description="Low complexity" evidence="2">
    <location>
        <begin position="38"/>
        <end position="59"/>
    </location>
</feature>
<evidence type="ECO:0000256" key="1">
    <source>
        <dbReference type="SAM" id="Coils"/>
    </source>
</evidence>
<feature type="compositionally biased region" description="Basic and acidic residues" evidence="2">
    <location>
        <begin position="335"/>
        <end position="347"/>
    </location>
</feature>
<feature type="compositionally biased region" description="Pro residues" evidence="2">
    <location>
        <begin position="248"/>
        <end position="266"/>
    </location>
</feature>
<feature type="region of interest" description="Disordered" evidence="2">
    <location>
        <begin position="1"/>
        <end position="403"/>
    </location>
</feature>
<feature type="compositionally biased region" description="Basic and acidic residues" evidence="2">
    <location>
        <begin position="293"/>
        <end position="305"/>
    </location>
</feature>
<dbReference type="PRINTS" id="PR01217">
    <property type="entry name" value="PRICHEXTENSN"/>
</dbReference>
<dbReference type="Proteomes" id="UP000660262">
    <property type="component" value="Unassembled WGS sequence"/>
</dbReference>
<gene>
    <name evidence="3" type="ORF">PPROV_001113900</name>
</gene>
<organism evidence="3 4">
    <name type="scientific">Pycnococcus provasolii</name>
    <dbReference type="NCBI Taxonomy" id="41880"/>
    <lineage>
        <taxon>Eukaryota</taxon>
        <taxon>Viridiplantae</taxon>
        <taxon>Chlorophyta</taxon>
        <taxon>Pseudoscourfieldiophyceae</taxon>
        <taxon>Pseudoscourfieldiales</taxon>
        <taxon>Pycnococcaceae</taxon>
        <taxon>Pycnococcus</taxon>
    </lineage>
</organism>
<dbReference type="EMBL" id="BNJQ01000041">
    <property type="protein sequence ID" value="GHP12412.1"/>
    <property type="molecule type" value="Genomic_DNA"/>
</dbReference>
<keyword evidence="4" id="KW-1185">Reference proteome</keyword>
<comment type="caution">
    <text evidence="3">The sequence shown here is derived from an EMBL/GenBank/DDBJ whole genome shotgun (WGS) entry which is preliminary data.</text>
</comment>
<protein>
    <submittedName>
        <fullName evidence="3">Uncharacterized protein</fullName>
    </submittedName>
</protein>
<feature type="compositionally biased region" description="Low complexity" evidence="2">
    <location>
        <begin position="235"/>
        <end position="247"/>
    </location>
</feature>
<feature type="compositionally biased region" description="Pro residues" evidence="2">
    <location>
        <begin position="178"/>
        <end position="197"/>
    </location>
</feature>
<feature type="compositionally biased region" description="Basic residues" evidence="2">
    <location>
        <begin position="16"/>
        <end position="28"/>
    </location>
</feature>
<evidence type="ECO:0000313" key="3">
    <source>
        <dbReference type="EMBL" id="GHP12412.1"/>
    </source>
</evidence>
<feature type="compositionally biased region" description="Polar residues" evidence="2">
    <location>
        <begin position="376"/>
        <end position="389"/>
    </location>
</feature>
<feature type="compositionally biased region" description="Basic and acidic residues" evidence="2">
    <location>
        <begin position="390"/>
        <end position="403"/>
    </location>
</feature>
<feature type="compositionally biased region" description="Basic and acidic residues" evidence="2">
    <location>
        <begin position="148"/>
        <end position="158"/>
    </location>
</feature>
<evidence type="ECO:0000313" key="4">
    <source>
        <dbReference type="Proteomes" id="UP000660262"/>
    </source>
</evidence>
<feature type="compositionally biased region" description="Low complexity" evidence="2">
    <location>
        <begin position="72"/>
        <end position="84"/>
    </location>
</feature>